<sequence>MAPLRSLLCFCEGVTIEDVERALEEGFRDLESLKRRLRVGMGPCQGRYCIPMLISYLSRKFGVPPERLIPPRVRPTARACSRVFVPGC</sequence>
<feature type="domain" description="BFD-like [2Fe-2S]-binding" evidence="1">
    <location>
        <begin position="8"/>
        <end position="58"/>
    </location>
</feature>
<name>A0A7C3SK98_THEPE</name>
<dbReference type="Gene3D" id="1.10.10.1100">
    <property type="entry name" value="BFD-like [2Fe-2S]-binding domain"/>
    <property type="match status" value="1"/>
</dbReference>
<gene>
    <name evidence="2" type="ORF">ENV88_00540</name>
</gene>
<reference evidence="2" key="1">
    <citation type="journal article" date="2020" name="mSystems">
        <title>Genome- and Community-Level Interaction Insights into Carbon Utilization and Element Cycling Functions of Hydrothermarchaeota in Hydrothermal Sediment.</title>
        <authorList>
            <person name="Zhou Z."/>
            <person name="Liu Y."/>
            <person name="Xu W."/>
            <person name="Pan J."/>
            <person name="Luo Z.H."/>
            <person name="Li M."/>
        </authorList>
    </citation>
    <scope>NUCLEOTIDE SEQUENCE [LARGE SCALE GENOMIC DNA]</scope>
    <source>
        <strain evidence="2">SpSt-8</strain>
    </source>
</reference>
<dbReference type="EMBL" id="DTIB01000017">
    <property type="protein sequence ID" value="HGB24551.1"/>
    <property type="molecule type" value="Genomic_DNA"/>
</dbReference>
<dbReference type="InterPro" id="IPR007419">
    <property type="entry name" value="BFD-like_2Fe2S-bd_dom"/>
</dbReference>
<proteinExistence type="predicted"/>
<comment type="caution">
    <text evidence="2">The sequence shown here is derived from an EMBL/GenBank/DDBJ whole genome shotgun (WGS) entry which is preliminary data.</text>
</comment>
<dbReference type="AlphaFoldDB" id="A0A7C3SK98"/>
<dbReference type="CDD" id="cd19946">
    <property type="entry name" value="GlpA-like_Fer2_BFD-like"/>
    <property type="match status" value="1"/>
</dbReference>
<dbReference type="Pfam" id="PF04324">
    <property type="entry name" value="Fer2_BFD"/>
    <property type="match status" value="1"/>
</dbReference>
<accession>A0A7C3SK98</accession>
<evidence type="ECO:0000259" key="1">
    <source>
        <dbReference type="Pfam" id="PF04324"/>
    </source>
</evidence>
<dbReference type="InterPro" id="IPR041854">
    <property type="entry name" value="BFD-like_2Fe2S-bd_dom_sf"/>
</dbReference>
<evidence type="ECO:0000313" key="2">
    <source>
        <dbReference type="EMBL" id="HGB24551.1"/>
    </source>
</evidence>
<protein>
    <submittedName>
        <fullName evidence="2">(2Fe-2S)-binding protein</fullName>
    </submittedName>
</protein>
<organism evidence="2">
    <name type="scientific">Thermofilum pendens</name>
    <dbReference type="NCBI Taxonomy" id="2269"/>
    <lineage>
        <taxon>Archaea</taxon>
        <taxon>Thermoproteota</taxon>
        <taxon>Thermoprotei</taxon>
        <taxon>Thermofilales</taxon>
        <taxon>Thermofilaceae</taxon>
        <taxon>Thermofilum</taxon>
    </lineage>
</organism>